<keyword evidence="4" id="KW-0067">ATP-binding</keyword>
<evidence type="ECO:0000256" key="1">
    <source>
        <dbReference type="ARBA" id="ARBA00022485"/>
    </source>
</evidence>
<proteinExistence type="inferred from homology"/>
<dbReference type="AlphaFoldDB" id="A0A232FAV9"/>
<dbReference type="GO" id="GO:0005739">
    <property type="term" value="C:mitochondrion"/>
    <property type="evidence" value="ECO:0007669"/>
    <property type="project" value="TreeGrafter"/>
</dbReference>
<evidence type="ECO:0000256" key="4">
    <source>
        <dbReference type="ARBA" id="ARBA00022840"/>
    </source>
</evidence>
<dbReference type="GO" id="GO:0016226">
    <property type="term" value="P:iron-sulfur cluster assembly"/>
    <property type="evidence" value="ECO:0007669"/>
    <property type="project" value="InterPro"/>
</dbReference>
<dbReference type="InterPro" id="IPR033756">
    <property type="entry name" value="YlxH/NBP35"/>
</dbReference>
<keyword evidence="1" id="KW-0004">4Fe-4S</keyword>
<dbReference type="EMBL" id="NNAY01000571">
    <property type="protein sequence ID" value="OXU27620.1"/>
    <property type="molecule type" value="Genomic_DNA"/>
</dbReference>
<evidence type="ECO:0000313" key="9">
    <source>
        <dbReference type="EMBL" id="OXU27620.1"/>
    </source>
</evidence>
<sequence>MVSVVAMVRMKMSTFTRKMIIEKFLGLQLKRHCSSVNSSKSKSDNLTEKQREMMARSKGGVGKSTTSVNLAVALKAIDPSKSVGLLDADVFGPSIPLMMNLHESPVLNSNNLMEPLVNFGVKWYLFNNAWIYCNEIQILRLTLIMSMGFLIEKKSSPVWRGLMVMGAIDRLLRQVAWGPLDYLIVDTPPGTGDTHLSLVQNLPVSGALLVTTPQKAAVDVTRRGASMYDKVNIPLAGIVSNMTNVICPNCKSEVPLSKDGTDGLAKELGIKILCKIPLDDDIMECCDNGKPVVLTAPDSASAKAYKKLAQDVTTFLKDQPVNTG</sequence>
<dbReference type="STRING" id="543379.A0A232FAV9"/>
<dbReference type="InterPro" id="IPR000808">
    <property type="entry name" value="Mrp-like_CS"/>
</dbReference>
<evidence type="ECO:0000313" key="10">
    <source>
        <dbReference type="Proteomes" id="UP000215335"/>
    </source>
</evidence>
<comment type="caution">
    <text evidence="9">The sequence shown here is derived from an EMBL/GenBank/DDBJ whole genome shotgun (WGS) entry which is preliminary data.</text>
</comment>
<keyword evidence="2" id="KW-0479">Metal-binding</keyword>
<dbReference type="PANTHER" id="PTHR42961:SF2">
    <property type="entry name" value="IRON-SULFUR PROTEIN NUBPL"/>
    <property type="match status" value="1"/>
</dbReference>
<evidence type="ECO:0008006" key="11">
    <source>
        <dbReference type="Google" id="ProtNLM"/>
    </source>
</evidence>
<dbReference type="InterPro" id="IPR044304">
    <property type="entry name" value="NUBPL-like"/>
</dbReference>
<dbReference type="CDD" id="cd02037">
    <property type="entry name" value="Mrp_NBP35"/>
    <property type="match status" value="1"/>
</dbReference>
<accession>A0A232FAV9</accession>
<evidence type="ECO:0000256" key="3">
    <source>
        <dbReference type="ARBA" id="ARBA00022741"/>
    </source>
</evidence>
<evidence type="ECO:0000256" key="2">
    <source>
        <dbReference type="ARBA" id="ARBA00022723"/>
    </source>
</evidence>
<protein>
    <recommendedName>
        <fullName evidence="11">Iron-sulfur protein NUBPL</fullName>
    </recommendedName>
</protein>
<dbReference type="Gene3D" id="3.40.50.300">
    <property type="entry name" value="P-loop containing nucleotide triphosphate hydrolases"/>
    <property type="match status" value="1"/>
</dbReference>
<keyword evidence="6" id="KW-0411">Iron-sulfur</keyword>
<dbReference type="GO" id="GO:0005524">
    <property type="term" value="F:ATP binding"/>
    <property type="evidence" value="ECO:0007669"/>
    <property type="project" value="UniProtKB-KW"/>
</dbReference>
<keyword evidence="5" id="KW-0408">Iron</keyword>
<dbReference type="GO" id="GO:0051539">
    <property type="term" value="F:4 iron, 4 sulfur cluster binding"/>
    <property type="evidence" value="ECO:0007669"/>
    <property type="project" value="UniProtKB-KW"/>
</dbReference>
<dbReference type="GO" id="GO:0046872">
    <property type="term" value="F:metal ion binding"/>
    <property type="evidence" value="ECO:0007669"/>
    <property type="project" value="UniProtKB-KW"/>
</dbReference>
<evidence type="ECO:0000256" key="7">
    <source>
        <dbReference type="ARBA" id="ARBA00024036"/>
    </source>
</evidence>
<comment type="similarity">
    <text evidence="7">Belongs to the Mrp/NBP35 ATP-binding proteins family.</text>
</comment>
<dbReference type="InterPro" id="IPR019591">
    <property type="entry name" value="Mrp/NBP35_ATP-bd"/>
</dbReference>
<dbReference type="SUPFAM" id="SSF52540">
    <property type="entry name" value="P-loop containing nucleoside triphosphate hydrolases"/>
    <property type="match status" value="1"/>
</dbReference>
<name>A0A232FAV9_9HYME</name>
<reference evidence="9 10" key="1">
    <citation type="journal article" date="2017" name="Curr. Biol.">
        <title>The Evolution of Venom by Co-option of Single-Copy Genes.</title>
        <authorList>
            <person name="Martinson E.O."/>
            <person name="Mrinalini"/>
            <person name="Kelkar Y.D."/>
            <person name="Chang C.H."/>
            <person name="Werren J.H."/>
        </authorList>
    </citation>
    <scope>NUCLEOTIDE SEQUENCE [LARGE SCALE GENOMIC DNA]</scope>
    <source>
        <strain evidence="9 10">Alberta</strain>
        <tissue evidence="9">Whole body</tissue>
    </source>
</reference>
<organism evidence="9 10">
    <name type="scientific">Trichomalopsis sarcophagae</name>
    <dbReference type="NCBI Taxonomy" id="543379"/>
    <lineage>
        <taxon>Eukaryota</taxon>
        <taxon>Metazoa</taxon>
        <taxon>Ecdysozoa</taxon>
        <taxon>Arthropoda</taxon>
        <taxon>Hexapoda</taxon>
        <taxon>Insecta</taxon>
        <taxon>Pterygota</taxon>
        <taxon>Neoptera</taxon>
        <taxon>Endopterygota</taxon>
        <taxon>Hymenoptera</taxon>
        <taxon>Apocrita</taxon>
        <taxon>Proctotrupomorpha</taxon>
        <taxon>Chalcidoidea</taxon>
        <taxon>Pteromalidae</taxon>
        <taxon>Pteromalinae</taxon>
        <taxon>Trichomalopsis</taxon>
    </lineage>
</organism>
<keyword evidence="10" id="KW-1185">Reference proteome</keyword>
<dbReference type="OrthoDB" id="1741334at2759"/>
<keyword evidence="3" id="KW-0547">Nucleotide-binding</keyword>
<dbReference type="PROSITE" id="PS01215">
    <property type="entry name" value="MRP"/>
    <property type="match status" value="1"/>
</dbReference>
<dbReference type="InterPro" id="IPR027417">
    <property type="entry name" value="P-loop_NTPase"/>
</dbReference>
<dbReference type="Proteomes" id="UP000215335">
    <property type="component" value="Unassembled WGS sequence"/>
</dbReference>
<evidence type="ECO:0000256" key="8">
    <source>
        <dbReference type="SAM" id="MobiDB-lite"/>
    </source>
</evidence>
<gene>
    <name evidence="9" type="ORF">TSAR_013470</name>
</gene>
<evidence type="ECO:0000256" key="5">
    <source>
        <dbReference type="ARBA" id="ARBA00023004"/>
    </source>
</evidence>
<dbReference type="PANTHER" id="PTHR42961">
    <property type="entry name" value="IRON-SULFUR PROTEIN NUBPL"/>
    <property type="match status" value="1"/>
</dbReference>
<feature type="compositionally biased region" description="Basic and acidic residues" evidence="8">
    <location>
        <begin position="41"/>
        <end position="55"/>
    </location>
</feature>
<feature type="region of interest" description="Disordered" evidence="8">
    <location>
        <begin position="36"/>
        <end position="61"/>
    </location>
</feature>
<dbReference type="GO" id="GO:0140663">
    <property type="term" value="F:ATP-dependent FeS chaperone activity"/>
    <property type="evidence" value="ECO:0007669"/>
    <property type="project" value="InterPro"/>
</dbReference>
<evidence type="ECO:0000256" key="6">
    <source>
        <dbReference type="ARBA" id="ARBA00023014"/>
    </source>
</evidence>
<dbReference type="GO" id="GO:0032981">
    <property type="term" value="P:mitochondrial respiratory chain complex I assembly"/>
    <property type="evidence" value="ECO:0007669"/>
    <property type="project" value="TreeGrafter"/>
</dbReference>
<dbReference type="Pfam" id="PF10609">
    <property type="entry name" value="ParA"/>
    <property type="match status" value="1"/>
</dbReference>
<dbReference type="HAMAP" id="MF_02040">
    <property type="entry name" value="Mrp_NBP35"/>
    <property type="match status" value="1"/>
</dbReference>